<protein>
    <recommendedName>
        <fullName evidence="13">Na+-transporting NADH:ubiquinone oxidoreductase, subunit NqrB</fullName>
    </recommendedName>
</protein>
<evidence type="ECO:0000256" key="2">
    <source>
        <dbReference type="ARBA" id="ARBA00022553"/>
    </source>
</evidence>
<feature type="transmembrane region" description="Helical" evidence="10">
    <location>
        <begin position="190"/>
        <end position="208"/>
    </location>
</feature>
<dbReference type="PANTHER" id="PTHR30578">
    <property type="entry name" value="ELECTRON TRANSPORT COMPLEX PROTEIN RNFD"/>
    <property type="match status" value="1"/>
</dbReference>
<evidence type="ECO:0000256" key="7">
    <source>
        <dbReference type="ARBA" id="ARBA00022989"/>
    </source>
</evidence>
<keyword evidence="2" id="KW-0597">Phosphoprotein</keyword>
<keyword evidence="5 10" id="KW-0812">Transmembrane</keyword>
<dbReference type="GO" id="GO:0005886">
    <property type="term" value="C:plasma membrane"/>
    <property type="evidence" value="ECO:0007669"/>
    <property type="project" value="TreeGrafter"/>
</dbReference>
<dbReference type="PANTHER" id="PTHR30578:SF0">
    <property type="entry name" value="ION-TRANSLOCATING OXIDOREDUCTASE COMPLEX SUBUNIT D"/>
    <property type="match status" value="1"/>
</dbReference>
<dbReference type="Proteomes" id="UP001179121">
    <property type="component" value="Chromosome"/>
</dbReference>
<reference evidence="11" key="1">
    <citation type="submission" date="2022-10" db="EMBL/GenBank/DDBJ databases">
        <authorList>
            <person name="Koch H."/>
        </authorList>
    </citation>
    <scope>NUCLEOTIDE SEQUENCE</scope>
    <source>
        <strain evidence="11">DNF</strain>
    </source>
</reference>
<dbReference type="AlphaFoldDB" id="A0AA86MY33"/>
<evidence type="ECO:0000313" key="11">
    <source>
        <dbReference type="EMBL" id="CAI4031061.1"/>
    </source>
</evidence>
<evidence type="ECO:0000256" key="8">
    <source>
        <dbReference type="ARBA" id="ARBA00023136"/>
    </source>
</evidence>
<feature type="transmembrane region" description="Helical" evidence="10">
    <location>
        <begin position="165"/>
        <end position="184"/>
    </location>
</feature>
<feature type="transmembrane region" description="Helical" evidence="10">
    <location>
        <begin position="43"/>
        <end position="61"/>
    </location>
</feature>
<evidence type="ECO:0000313" key="12">
    <source>
        <dbReference type="Proteomes" id="UP001179121"/>
    </source>
</evidence>
<evidence type="ECO:0000256" key="10">
    <source>
        <dbReference type="SAM" id="Phobius"/>
    </source>
</evidence>
<accession>A0AA86MY33</accession>
<evidence type="ECO:0008006" key="13">
    <source>
        <dbReference type="Google" id="ProtNLM"/>
    </source>
</evidence>
<dbReference type="InterPro" id="IPR004338">
    <property type="entry name" value="NqrB/RnfD"/>
</dbReference>
<keyword evidence="6" id="KW-1278">Translocase</keyword>
<feature type="transmembrane region" description="Helical" evidence="10">
    <location>
        <begin position="20"/>
        <end position="36"/>
    </location>
</feature>
<keyword evidence="12" id="KW-1185">Reference proteome</keyword>
<feature type="transmembrane region" description="Helical" evidence="10">
    <location>
        <begin position="141"/>
        <end position="158"/>
    </location>
</feature>
<evidence type="ECO:0000256" key="5">
    <source>
        <dbReference type="ARBA" id="ARBA00022692"/>
    </source>
</evidence>
<evidence type="ECO:0000256" key="1">
    <source>
        <dbReference type="ARBA" id="ARBA00022448"/>
    </source>
</evidence>
<feature type="transmembrane region" description="Helical" evidence="10">
    <location>
        <begin position="220"/>
        <end position="240"/>
    </location>
</feature>
<feature type="transmembrane region" description="Helical" evidence="10">
    <location>
        <begin position="246"/>
        <end position="263"/>
    </location>
</feature>
<feature type="compositionally biased region" description="Polar residues" evidence="9">
    <location>
        <begin position="292"/>
        <end position="301"/>
    </location>
</feature>
<dbReference type="Pfam" id="PF03116">
    <property type="entry name" value="NQR2_RnfD_RnfE"/>
    <property type="match status" value="1"/>
</dbReference>
<gene>
    <name evidence="11" type="ORF">DNFV4_01492</name>
</gene>
<evidence type="ECO:0000256" key="6">
    <source>
        <dbReference type="ARBA" id="ARBA00022967"/>
    </source>
</evidence>
<feature type="transmembrane region" description="Helical" evidence="10">
    <location>
        <begin position="115"/>
        <end position="135"/>
    </location>
</feature>
<keyword evidence="3" id="KW-0285">Flavoprotein</keyword>
<dbReference type="EMBL" id="OX365700">
    <property type="protein sequence ID" value="CAI4031061.1"/>
    <property type="molecule type" value="Genomic_DNA"/>
</dbReference>
<feature type="region of interest" description="Disordered" evidence="9">
    <location>
        <begin position="273"/>
        <end position="301"/>
    </location>
</feature>
<evidence type="ECO:0000256" key="9">
    <source>
        <dbReference type="SAM" id="MobiDB-lite"/>
    </source>
</evidence>
<feature type="transmembrane region" description="Helical" evidence="10">
    <location>
        <begin position="91"/>
        <end position="108"/>
    </location>
</feature>
<name>A0AA86MY33_9BACT</name>
<keyword evidence="7 10" id="KW-1133">Transmembrane helix</keyword>
<organism evidence="11 12">
    <name type="scientific">Nitrospira tepida</name>
    <dbReference type="NCBI Taxonomy" id="2973512"/>
    <lineage>
        <taxon>Bacteria</taxon>
        <taxon>Pseudomonadati</taxon>
        <taxon>Nitrospirota</taxon>
        <taxon>Nitrospiria</taxon>
        <taxon>Nitrospirales</taxon>
        <taxon>Nitrospiraceae</taxon>
        <taxon>Nitrospira</taxon>
    </lineage>
</organism>
<keyword evidence="4" id="KW-0288">FMN</keyword>
<keyword evidence="8 10" id="KW-0472">Membrane</keyword>
<dbReference type="GO" id="GO:0055085">
    <property type="term" value="P:transmembrane transport"/>
    <property type="evidence" value="ECO:0007669"/>
    <property type="project" value="InterPro"/>
</dbReference>
<dbReference type="KEGG" id="nti:DNFV4_01492"/>
<sequence>MDSDPLTTGLKARFSSFDPRLYQIASLGTLLLYGLFRLDFDVTLLQIVVTLGIALLTQYAGTRLFNLPSFDPHSPLISALSLCLLLRTNEPATAALASFIAIASKFVIRWNGKHLFNPTNLALVVLLASGLGWVSPGQWGQVAWFGFLIACLGGLVVTRAARADVTLAFLAWYVGLLVARALWLGDPLSIPLHQLESGSLLIFAFFMISDPKTTPDSRTGRLAFACFVALGALFIQFGLYRPNGPLWALIVCSFLIPLLDRVFPGRRYDWPNPSPDRPHSTGFTSVPVRLSPSMSQPRGFL</sequence>
<dbReference type="RefSeq" id="WP_289268023.1">
    <property type="nucleotide sequence ID" value="NZ_OX365700.1"/>
</dbReference>
<evidence type="ECO:0000256" key="3">
    <source>
        <dbReference type="ARBA" id="ARBA00022630"/>
    </source>
</evidence>
<proteinExistence type="predicted"/>
<evidence type="ECO:0000256" key="4">
    <source>
        <dbReference type="ARBA" id="ARBA00022643"/>
    </source>
</evidence>
<keyword evidence="1" id="KW-0813">Transport</keyword>